<sequence>MTQTTASPDDTGAEVRAYSSREHHLGAVFEAVLTRGPLSRRDAARLTGLSAASVTKLVKPMISHGYLIENVREAGVPGRPQIPLQVDASRHHAVGIKLMDGEIVGVVADLHAEVQSAHRMKYRDTTPEGVVSAIDEMTGILLQRTPVKRERLLGIGIGLGGHVNGATGVVVESPFLGWHDVPLRRLVVERMNLPVVIENDVNTLAVAEQWFGAGSSFPSFALVTIGVGVGCALVLDGQLWRGVSGAAGEFGHMVVDPEGPECHCGKRGCLEAVVGDAAIAGAMSAAAGRRITKVSQVVARAHAGDLDAQQVFTQAGLALGRAIAALLNLLNPPLVILSGEGITASDLFIDALRAELDRDAFSTTAGDCTVLVRPLPDETWARGAAATMLRHGVLRSLSRLTQQVQS</sequence>
<dbReference type="InterPro" id="IPR043129">
    <property type="entry name" value="ATPase_NBD"/>
</dbReference>
<proteinExistence type="inferred from homology"/>
<reference evidence="3" key="1">
    <citation type="submission" date="2023-07" db="EMBL/GenBank/DDBJ databases">
        <title>30 novel species of actinomycetes from the DSMZ collection.</title>
        <authorList>
            <person name="Nouioui I."/>
        </authorList>
    </citation>
    <scope>NUCLEOTIDE SEQUENCE [LARGE SCALE GENOMIC DNA]</scope>
    <source>
        <strain evidence="3">DSM 44399</strain>
    </source>
</reference>
<dbReference type="Pfam" id="PF00480">
    <property type="entry name" value="ROK"/>
    <property type="match status" value="1"/>
</dbReference>
<dbReference type="PROSITE" id="PS01125">
    <property type="entry name" value="ROK"/>
    <property type="match status" value="1"/>
</dbReference>
<dbReference type="InterPro" id="IPR000600">
    <property type="entry name" value="ROK"/>
</dbReference>
<dbReference type="PANTHER" id="PTHR18964:SF149">
    <property type="entry name" value="BIFUNCTIONAL UDP-N-ACETYLGLUCOSAMINE 2-EPIMERASE_N-ACETYLMANNOSAMINE KINASE"/>
    <property type="match status" value="1"/>
</dbReference>
<accession>A0ABU2JDA4</accession>
<dbReference type="EMBL" id="JAVREH010000025">
    <property type="protein sequence ID" value="MDT0262966.1"/>
    <property type="molecule type" value="Genomic_DNA"/>
</dbReference>
<evidence type="ECO:0000256" key="1">
    <source>
        <dbReference type="ARBA" id="ARBA00006479"/>
    </source>
</evidence>
<dbReference type="PANTHER" id="PTHR18964">
    <property type="entry name" value="ROK (REPRESSOR, ORF, KINASE) FAMILY"/>
    <property type="match status" value="1"/>
</dbReference>
<name>A0ABU2JDA4_9ACTN</name>
<gene>
    <name evidence="2" type="ORF">RM423_16345</name>
</gene>
<evidence type="ECO:0000313" key="3">
    <source>
        <dbReference type="Proteomes" id="UP001183176"/>
    </source>
</evidence>
<dbReference type="SUPFAM" id="SSF53067">
    <property type="entry name" value="Actin-like ATPase domain"/>
    <property type="match status" value="1"/>
</dbReference>
<dbReference type="InterPro" id="IPR049874">
    <property type="entry name" value="ROK_cs"/>
</dbReference>
<organism evidence="2 3">
    <name type="scientific">Jatrophihabitans lederbergiae</name>
    <dbReference type="NCBI Taxonomy" id="3075547"/>
    <lineage>
        <taxon>Bacteria</taxon>
        <taxon>Bacillati</taxon>
        <taxon>Actinomycetota</taxon>
        <taxon>Actinomycetes</taxon>
        <taxon>Jatrophihabitantales</taxon>
        <taxon>Jatrophihabitantaceae</taxon>
        <taxon>Jatrophihabitans</taxon>
    </lineage>
</organism>
<dbReference type="Proteomes" id="UP001183176">
    <property type="component" value="Unassembled WGS sequence"/>
</dbReference>
<evidence type="ECO:0000313" key="2">
    <source>
        <dbReference type="EMBL" id="MDT0262966.1"/>
    </source>
</evidence>
<comment type="caution">
    <text evidence="2">The sequence shown here is derived from an EMBL/GenBank/DDBJ whole genome shotgun (WGS) entry which is preliminary data.</text>
</comment>
<dbReference type="Gene3D" id="1.10.10.10">
    <property type="entry name" value="Winged helix-like DNA-binding domain superfamily/Winged helix DNA-binding domain"/>
    <property type="match status" value="1"/>
</dbReference>
<dbReference type="InterPro" id="IPR036388">
    <property type="entry name" value="WH-like_DNA-bd_sf"/>
</dbReference>
<dbReference type="SUPFAM" id="SSF46785">
    <property type="entry name" value="Winged helix' DNA-binding domain"/>
    <property type="match status" value="1"/>
</dbReference>
<dbReference type="InterPro" id="IPR036390">
    <property type="entry name" value="WH_DNA-bd_sf"/>
</dbReference>
<dbReference type="Gene3D" id="3.30.420.40">
    <property type="match status" value="2"/>
</dbReference>
<protein>
    <submittedName>
        <fullName evidence="2">ROK family protein</fullName>
    </submittedName>
</protein>
<dbReference type="CDD" id="cd24073">
    <property type="entry name" value="ASKHA_ATPase_ROK_CYANR"/>
    <property type="match status" value="1"/>
</dbReference>
<keyword evidence="3" id="KW-1185">Reference proteome</keyword>
<dbReference type="RefSeq" id="WP_311424113.1">
    <property type="nucleotide sequence ID" value="NZ_JAVREH010000025.1"/>
</dbReference>
<comment type="similarity">
    <text evidence="1">Belongs to the ROK (NagC/XylR) family.</text>
</comment>